<organism evidence="20 21">
    <name type="scientific">Paraburkholderia tropica</name>
    <dbReference type="NCBI Taxonomy" id="92647"/>
    <lineage>
        <taxon>Bacteria</taxon>
        <taxon>Pseudomonadati</taxon>
        <taxon>Pseudomonadota</taxon>
        <taxon>Betaproteobacteria</taxon>
        <taxon>Burkholderiales</taxon>
        <taxon>Burkholderiaceae</taxon>
        <taxon>Paraburkholderia</taxon>
    </lineage>
</organism>
<protein>
    <recommendedName>
        <fullName evidence="7">CDP-diacylglycerol pyrophosphatase</fullName>
        <ecNumber evidence="6">3.6.1.26</ecNumber>
    </recommendedName>
    <alternativeName>
        <fullName evidence="17">CDP-diacylglycerol phosphatidylhydrolase</fullName>
    </alternativeName>
    <alternativeName>
        <fullName evidence="18">CDP-diglyceride hydrolase</fullName>
    </alternativeName>
</protein>
<evidence type="ECO:0000256" key="13">
    <source>
        <dbReference type="ARBA" id="ARBA00023098"/>
    </source>
</evidence>
<dbReference type="PIRSF" id="PIRSF001273">
    <property type="entry name" value="CDH"/>
    <property type="match status" value="1"/>
</dbReference>
<dbReference type="GO" id="GO:0005886">
    <property type="term" value="C:plasma membrane"/>
    <property type="evidence" value="ECO:0007669"/>
    <property type="project" value="UniProtKB-SubCell"/>
</dbReference>
<evidence type="ECO:0000256" key="12">
    <source>
        <dbReference type="ARBA" id="ARBA00022989"/>
    </source>
</evidence>
<dbReference type="InterPro" id="IPR036265">
    <property type="entry name" value="HIT-like_sf"/>
</dbReference>
<evidence type="ECO:0000256" key="1">
    <source>
        <dbReference type="ARBA" id="ARBA00001007"/>
    </source>
</evidence>
<keyword evidence="11" id="KW-0378">Hydrolase</keyword>
<dbReference type="AlphaFoldDB" id="A0AAQ1GBG9"/>
<keyword evidence="19" id="KW-0732">Signal</keyword>
<evidence type="ECO:0000313" key="21">
    <source>
        <dbReference type="Proteomes" id="UP000183529"/>
    </source>
</evidence>
<evidence type="ECO:0000256" key="11">
    <source>
        <dbReference type="ARBA" id="ARBA00022801"/>
    </source>
</evidence>
<name>A0AAQ1GBG9_9BURK</name>
<accession>A0AAQ1GBG9</accession>
<comment type="pathway">
    <text evidence="3">Phospholipid metabolism; CDP-diacylglycerol degradation; phosphatidate from CDP-diacylglycerol: step 1/1.</text>
</comment>
<evidence type="ECO:0000256" key="4">
    <source>
        <dbReference type="ARBA" id="ARBA00005189"/>
    </source>
</evidence>
<comment type="catalytic activity">
    <reaction evidence="1">
        <text>a CDP-1,2-diacyl-sn-glycerol + H2O = a 1,2-diacyl-sn-glycero-3-phosphate + CMP + 2 H(+)</text>
        <dbReference type="Rhea" id="RHEA:15221"/>
        <dbReference type="ChEBI" id="CHEBI:15377"/>
        <dbReference type="ChEBI" id="CHEBI:15378"/>
        <dbReference type="ChEBI" id="CHEBI:58332"/>
        <dbReference type="ChEBI" id="CHEBI:58608"/>
        <dbReference type="ChEBI" id="CHEBI:60377"/>
        <dbReference type="EC" id="3.6.1.26"/>
    </reaction>
</comment>
<dbReference type="RefSeq" id="WP_080180818.1">
    <property type="nucleotide sequence ID" value="NZ_CADFGN010000005.1"/>
</dbReference>
<comment type="caution">
    <text evidence="20">The sequence shown here is derived from an EMBL/GenBank/DDBJ whole genome shotgun (WGS) entry which is preliminary data.</text>
</comment>
<keyword evidence="10" id="KW-0812">Transmembrane</keyword>
<evidence type="ECO:0000256" key="7">
    <source>
        <dbReference type="ARBA" id="ARBA00019608"/>
    </source>
</evidence>
<evidence type="ECO:0000256" key="3">
    <source>
        <dbReference type="ARBA" id="ARBA00004927"/>
    </source>
</evidence>
<evidence type="ECO:0000256" key="6">
    <source>
        <dbReference type="ARBA" id="ARBA00012375"/>
    </source>
</evidence>
<dbReference type="GO" id="GO:0008654">
    <property type="term" value="P:phospholipid biosynthetic process"/>
    <property type="evidence" value="ECO:0007669"/>
    <property type="project" value="UniProtKB-KW"/>
</dbReference>
<comment type="subcellular location">
    <subcellularLocation>
        <location evidence="2">Cell membrane</location>
        <topology evidence="2">Single-pass membrane protein</topology>
    </subcellularLocation>
</comment>
<keyword evidence="15" id="KW-0594">Phospholipid biosynthesis</keyword>
<evidence type="ECO:0000256" key="10">
    <source>
        <dbReference type="ARBA" id="ARBA00022692"/>
    </source>
</evidence>
<keyword evidence="13" id="KW-0443">Lipid metabolism</keyword>
<gene>
    <name evidence="20" type="ORF">SAMN05216550_101428</name>
</gene>
<evidence type="ECO:0000256" key="14">
    <source>
        <dbReference type="ARBA" id="ARBA00023136"/>
    </source>
</evidence>
<evidence type="ECO:0000256" key="15">
    <source>
        <dbReference type="ARBA" id="ARBA00023209"/>
    </source>
</evidence>
<evidence type="ECO:0000256" key="17">
    <source>
        <dbReference type="ARBA" id="ARBA00032888"/>
    </source>
</evidence>
<dbReference type="EC" id="3.6.1.26" evidence="6"/>
<evidence type="ECO:0000256" key="9">
    <source>
        <dbReference type="ARBA" id="ARBA00022516"/>
    </source>
</evidence>
<evidence type="ECO:0000256" key="2">
    <source>
        <dbReference type="ARBA" id="ARBA00004162"/>
    </source>
</evidence>
<comment type="similarity">
    <text evidence="5">Belongs to the Cdh family.</text>
</comment>
<dbReference type="Pfam" id="PF02611">
    <property type="entry name" value="CDH"/>
    <property type="match status" value="1"/>
</dbReference>
<feature type="signal peptide" evidence="19">
    <location>
        <begin position="1"/>
        <end position="28"/>
    </location>
</feature>
<keyword evidence="14" id="KW-0472">Membrane</keyword>
<evidence type="ECO:0000256" key="8">
    <source>
        <dbReference type="ARBA" id="ARBA00022475"/>
    </source>
</evidence>
<evidence type="ECO:0000256" key="18">
    <source>
        <dbReference type="ARBA" id="ARBA00032892"/>
    </source>
</evidence>
<dbReference type="EMBL" id="FNZM01000001">
    <property type="protein sequence ID" value="SEI92714.1"/>
    <property type="molecule type" value="Genomic_DNA"/>
</dbReference>
<dbReference type="GO" id="GO:0008715">
    <property type="term" value="F:CDP-diacylglycerol diphosphatase activity"/>
    <property type="evidence" value="ECO:0007669"/>
    <property type="project" value="UniProtKB-EC"/>
</dbReference>
<evidence type="ECO:0000313" key="20">
    <source>
        <dbReference type="EMBL" id="SEI92714.1"/>
    </source>
</evidence>
<keyword evidence="9" id="KW-0444">Lipid biosynthesis</keyword>
<dbReference type="SUPFAM" id="SSF54197">
    <property type="entry name" value="HIT-like"/>
    <property type="match status" value="1"/>
</dbReference>
<keyword evidence="12" id="KW-1133">Transmembrane helix</keyword>
<dbReference type="Gene3D" id="3.30.428.30">
    <property type="entry name" value="HIT family - CDH-like"/>
    <property type="match status" value="1"/>
</dbReference>
<feature type="chain" id="PRO_5042836262" description="CDP-diacylglycerol pyrophosphatase" evidence="19">
    <location>
        <begin position="29"/>
        <end position="264"/>
    </location>
</feature>
<dbReference type="InterPro" id="IPR003763">
    <property type="entry name" value="CDP-diacylglyc_Pase"/>
</dbReference>
<reference evidence="20 21" key="1">
    <citation type="submission" date="2016-10" db="EMBL/GenBank/DDBJ databases">
        <authorList>
            <person name="Varghese N."/>
            <person name="Submissions S."/>
        </authorList>
    </citation>
    <scope>NUCLEOTIDE SEQUENCE [LARGE SCALE GENOMIC DNA]</scope>
    <source>
        <strain evidence="20 21">LMG 22274</strain>
    </source>
</reference>
<sequence>MPHVPALAARRRSRIAALSAAFSSALIAAFAVTGCVRLSTFDPNGLWKVVGEQCVPNARDKGEPGPCTTVDFQKRYAVLKDINGRAQYLLIPTDRVSGIESPEILYGGSPDYWVGAWDATRYVNAKLKTTLAPTQLGLEINATERRSQNQLHIHVDCMRADIADALAPYRHDAPGAWRWATLDGKRYRITRVTSLADRSNPFRVVERDLDAKQSMSAQTILVTGAGPDTARDGWLVVNSGLDVDNGSGSAEGLLDHACAIARPQ</sequence>
<proteinExistence type="inferred from homology"/>
<evidence type="ECO:0000256" key="16">
    <source>
        <dbReference type="ARBA" id="ARBA00023264"/>
    </source>
</evidence>
<comment type="pathway">
    <text evidence="4">Lipid metabolism.</text>
</comment>
<keyword evidence="8" id="KW-1003">Cell membrane</keyword>
<evidence type="ECO:0000256" key="19">
    <source>
        <dbReference type="SAM" id="SignalP"/>
    </source>
</evidence>
<dbReference type="Proteomes" id="UP000183529">
    <property type="component" value="Unassembled WGS sequence"/>
</dbReference>
<keyword evidence="16" id="KW-1208">Phospholipid metabolism</keyword>
<evidence type="ECO:0000256" key="5">
    <source>
        <dbReference type="ARBA" id="ARBA00006435"/>
    </source>
</evidence>